<dbReference type="PANTHER" id="PTHR43666">
    <property type="entry name" value="TLDD PROTEIN"/>
    <property type="match status" value="1"/>
</dbReference>
<dbReference type="PANTHER" id="PTHR43666:SF1">
    <property type="entry name" value="CONSERVED PROTEIN"/>
    <property type="match status" value="1"/>
</dbReference>
<evidence type="ECO:0000259" key="1">
    <source>
        <dbReference type="Pfam" id="PF19289"/>
    </source>
</evidence>
<keyword evidence="3" id="KW-1185">Reference proteome</keyword>
<dbReference type="AlphaFoldDB" id="B8GM48"/>
<dbReference type="SUPFAM" id="SSF111283">
    <property type="entry name" value="Putative modulator of DNA gyrase, PmbA/TldD"/>
    <property type="match status" value="1"/>
</dbReference>
<evidence type="ECO:0000313" key="3">
    <source>
        <dbReference type="Proteomes" id="UP000002383"/>
    </source>
</evidence>
<dbReference type="InterPro" id="IPR036059">
    <property type="entry name" value="TldD/PmbA_sf"/>
</dbReference>
<name>B8GM48_THISH</name>
<dbReference type="eggNOG" id="COG0312">
    <property type="taxonomic scope" value="Bacteria"/>
</dbReference>
<dbReference type="HOGENOM" id="CLU_050371_0_0_6"/>
<dbReference type="InterPro" id="IPR045569">
    <property type="entry name" value="Metalloprtase-TldD/E_C"/>
</dbReference>
<gene>
    <name evidence="2" type="ordered locus">Tgr7_2559</name>
</gene>
<reference evidence="2 3" key="1">
    <citation type="journal article" date="2011" name="Stand. Genomic Sci.">
        <title>Complete genome sequence of 'Thioalkalivibrio sulfidophilus' HL-EbGr7.</title>
        <authorList>
            <person name="Muyzer G."/>
            <person name="Sorokin D.Y."/>
            <person name="Mavromatis K."/>
            <person name="Lapidus A."/>
            <person name="Clum A."/>
            <person name="Ivanova N."/>
            <person name="Pati A."/>
            <person name="d'Haeseleer P."/>
            <person name="Woyke T."/>
            <person name="Kyrpides N.C."/>
        </authorList>
    </citation>
    <scope>NUCLEOTIDE SEQUENCE [LARGE SCALE GENOMIC DNA]</scope>
    <source>
        <strain evidence="2 3">HL-EbGR7</strain>
    </source>
</reference>
<dbReference type="Pfam" id="PF19289">
    <property type="entry name" value="PmbA_TldD_3rd"/>
    <property type="match status" value="1"/>
</dbReference>
<evidence type="ECO:0000313" key="2">
    <source>
        <dbReference type="EMBL" id="ACL73635.1"/>
    </source>
</evidence>
<protein>
    <recommendedName>
        <fullName evidence="1">Metalloprotease TldD/E C-terminal domain-containing protein</fullName>
    </recommendedName>
</protein>
<dbReference type="Proteomes" id="UP000002383">
    <property type="component" value="Chromosome"/>
</dbReference>
<dbReference type="GO" id="GO:0008237">
    <property type="term" value="F:metallopeptidase activity"/>
    <property type="evidence" value="ECO:0007669"/>
    <property type="project" value="InterPro"/>
</dbReference>
<sequence length="418" mass="46292">MLLLNLAAEDSDFVRISRAQIRQAGHVRQQSLALTLISRGRTASATLALTGHPETDAAQLIDSLGDLRAYLGHLPEDPHLHYATVRQDTRHEGEHRLPPPGDAVAHWLEAARGLDLAGLWASGRMVRGFANSLGQYNWHSDWSFNADWSVHGGADVAVKQHHAGRAHDPDAIARLLAEARDTLALLGRAPKRLSPGRYRVYLAPSAVHELMALLGWGGFGLKSHRTRQTPLIRMVREGLELDPRVSLREHHGDGLAPRFTPEGFVKPDRVELITRGRYGECLADARSAREYGEAVNCTREAPESLEMAGGALPEDQVLSALGTGVYISDLWYCNYSDRNHCRITGMTRFACLWVEHGQAVAPVNVMRFDESLFHILGDRLEAITAERHQILDNATYERRSQASARLPGLLVDGFTFTL</sequence>
<dbReference type="KEGG" id="tgr:Tgr7_2559"/>
<dbReference type="EMBL" id="CP001339">
    <property type="protein sequence ID" value="ACL73635.1"/>
    <property type="molecule type" value="Genomic_DNA"/>
</dbReference>
<dbReference type="RefSeq" id="WP_012639110.1">
    <property type="nucleotide sequence ID" value="NC_011901.1"/>
</dbReference>
<dbReference type="STRING" id="396588.Tgr7_2559"/>
<feature type="domain" description="Metalloprotease TldD/E C-terminal" evidence="1">
    <location>
        <begin position="195"/>
        <end position="417"/>
    </location>
</feature>
<proteinExistence type="predicted"/>
<accession>B8GM48</accession>
<organism evidence="2 3">
    <name type="scientific">Thioalkalivibrio sulfidiphilus (strain HL-EbGR7)</name>
    <dbReference type="NCBI Taxonomy" id="396588"/>
    <lineage>
        <taxon>Bacteria</taxon>
        <taxon>Pseudomonadati</taxon>
        <taxon>Pseudomonadota</taxon>
        <taxon>Gammaproteobacteria</taxon>
        <taxon>Chromatiales</taxon>
        <taxon>Ectothiorhodospiraceae</taxon>
        <taxon>Thioalkalivibrio</taxon>
    </lineage>
</organism>
<dbReference type="GO" id="GO:0006508">
    <property type="term" value="P:proteolysis"/>
    <property type="evidence" value="ECO:0007669"/>
    <property type="project" value="InterPro"/>
</dbReference>